<feature type="domain" description="Rad50/SbcC-type AAA" evidence="2">
    <location>
        <begin position="27"/>
        <end position="61"/>
    </location>
</feature>
<dbReference type="GO" id="GO:0006302">
    <property type="term" value="P:double-strand break repair"/>
    <property type="evidence" value="ECO:0007669"/>
    <property type="project" value="InterPro"/>
</dbReference>
<evidence type="ECO:0008006" key="5">
    <source>
        <dbReference type="Google" id="ProtNLM"/>
    </source>
</evidence>
<evidence type="ECO:0000259" key="2">
    <source>
        <dbReference type="Pfam" id="PF13476"/>
    </source>
</evidence>
<dbReference type="GO" id="GO:0016887">
    <property type="term" value="F:ATP hydrolysis activity"/>
    <property type="evidence" value="ECO:0007669"/>
    <property type="project" value="InterPro"/>
</dbReference>
<protein>
    <recommendedName>
        <fullName evidence="5">AAA domain-containing protein</fullName>
    </recommendedName>
</protein>
<gene>
    <name evidence="3" type="ordered locus">syc1713_c</name>
</gene>
<dbReference type="PANTHER" id="PTHR43581:SF2">
    <property type="entry name" value="EXCINUCLEASE ATPASE SUBUNIT"/>
    <property type="match status" value="1"/>
</dbReference>
<dbReference type="PANTHER" id="PTHR43581">
    <property type="entry name" value="ATP/GTP PHOSPHATASE"/>
    <property type="match status" value="1"/>
</dbReference>
<dbReference type="Proteomes" id="UP000001175">
    <property type="component" value="Chromosome"/>
</dbReference>
<reference evidence="3 4" key="1">
    <citation type="journal article" date="2007" name="Photosyn. Res.">
        <title>Complete nucleotide sequence of the freshwater unicellular cyanobacterium Synechococcus elongatus PCC 6301 chromosome: gene content and organization.</title>
        <authorList>
            <person name="Sugita C."/>
            <person name="Ogata K."/>
            <person name="Shikata M."/>
            <person name="Jikuya H."/>
            <person name="Takano J."/>
            <person name="Furumichi M."/>
            <person name="Kanehisa M."/>
            <person name="Omata T."/>
            <person name="Sugiura M."/>
            <person name="Sugita M."/>
        </authorList>
    </citation>
    <scope>NUCLEOTIDE SEQUENCE [LARGE SCALE GENOMIC DNA]</scope>
    <source>
        <strain evidence="4">ATCC 27144 / PCC 6301 / SAUG 1402/1</strain>
    </source>
</reference>
<dbReference type="Pfam" id="PF13476">
    <property type="entry name" value="AAA_23"/>
    <property type="match status" value="1"/>
</dbReference>
<accession>A0A0H3K726</accession>
<organism evidence="3 4">
    <name type="scientific">Synechococcus sp. (strain ATCC 27144 / PCC 6301 / SAUG 1402/1)</name>
    <name type="common">Anacystis nidulans</name>
    <dbReference type="NCBI Taxonomy" id="269084"/>
    <lineage>
        <taxon>Bacteria</taxon>
        <taxon>Bacillati</taxon>
        <taxon>Cyanobacteriota</taxon>
        <taxon>Cyanophyceae</taxon>
        <taxon>Synechococcales</taxon>
        <taxon>Synechococcaceae</taxon>
        <taxon>Synechococcus</taxon>
    </lineage>
</organism>
<dbReference type="AlphaFoldDB" id="A0A0H3K726"/>
<proteinExistence type="predicted"/>
<dbReference type="SUPFAM" id="SSF52540">
    <property type="entry name" value="P-loop containing nucleoside triphosphate hydrolases"/>
    <property type="match status" value="1"/>
</dbReference>
<evidence type="ECO:0000313" key="4">
    <source>
        <dbReference type="Proteomes" id="UP000001175"/>
    </source>
</evidence>
<evidence type="ECO:0000259" key="1">
    <source>
        <dbReference type="Pfam" id="PF13175"/>
    </source>
</evidence>
<dbReference type="eggNOG" id="COG4637">
    <property type="taxonomic scope" value="Bacteria"/>
</dbReference>
<dbReference type="Gene3D" id="3.40.50.300">
    <property type="entry name" value="P-loop containing nucleotide triphosphate hydrolases"/>
    <property type="match status" value="2"/>
</dbReference>
<dbReference type="InterPro" id="IPR051396">
    <property type="entry name" value="Bact_Antivir_Def_Nuclease"/>
</dbReference>
<dbReference type="RefSeq" id="WP_011244023.1">
    <property type="nucleotide sequence ID" value="NC_006576.1"/>
</dbReference>
<dbReference type="InterPro" id="IPR038729">
    <property type="entry name" value="Rad50/SbcC_AAA"/>
</dbReference>
<dbReference type="KEGG" id="syc:syc1713_c"/>
<evidence type="ECO:0000313" key="3">
    <source>
        <dbReference type="EMBL" id="BAD79903.1"/>
    </source>
</evidence>
<dbReference type="InterPro" id="IPR027417">
    <property type="entry name" value="P-loop_NTPase"/>
</dbReference>
<dbReference type="Pfam" id="PF13175">
    <property type="entry name" value="AAA_15"/>
    <property type="match status" value="1"/>
</dbReference>
<sequence>MSDKTKELRNKYNSKNRHKNFGPCLRKVHIEGFRGVQSADLELEFPITAISGLNGSGKSTVGQLAICAYKKPDKSMTYKRLYIKDFFPVSPADPKPISDSAKVVYFYETDDYQKPKEVTVSRVKSSWSGYKRQPERYCYYIGFTVYLPKVERRDLSVYAGVNLQFTEKRDIEAEVVKKMARIIGHKYENVAFQGVSHNGKESEVGIAYRLGYSYSENNMGLGEGRILYTIDKLESSPEQSLFILEEPETSLHESAQHEFAKYLLDVCNRRHHQIILSTHSSVIVNALPPESRKLMIRDEGGVDIRNKISSGQLRSILSSGHVRSLDICVEDNFAKVLLIEVIRMKRKALLKIVEIHAIGSTDAVREAVRILKKTGKKAIAVRDADIGPSEKEGLYSFPGNKPPEKEVFEHSAVKAFFKSKYDLDVEWFFQYKNVSDHHYYAKCIASEIASDESVIQTSAIEEYLKHVNNNFDYLIDAIEKELDNHN</sequence>
<dbReference type="EMBL" id="AP008231">
    <property type="protein sequence ID" value="BAD79903.1"/>
    <property type="molecule type" value="Genomic_DNA"/>
</dbReference>
<feature type="domain" description="Endonuclease GajA/Old nuclease/RecF-like AAA" evidence="1">
    <location>
        <begin position="164"/>
        <end position="284"/>
    </location>
</feature>
<name>A0A0H3K726_SYNP6</name>
<dbReference type="InterPro" id="IPR041685">
    <property type="entry name" value="AAA_GajA/Old/RecF-like"/>
</dbReference>